<comment type="caution">
    <text evidence="2">The sequence shown here is derived from an EMBL/GenBank/DDBJ whole genome shotgun (WGS) entry which is preliminary data.</text>
</comment>
<organism evidence="2 3">
    <name type="scientific">Didymella rabiei</name>
    <name type="common">Chickpea ascochyta blight fungus</name>
    <name type="synonym">Mycosphaerella rabiei</name>
    <dbReference type="NCBI Taxonomy" id="5454"/>
    <lineage>
        <taxon>Eukaryota</taxon>
        <taxon>Fungi</taxon>
        <taxon>Dikarya</taxon>
        <taxon>Ascomycota</taxon>
        <taxon>Pezizomycotina</taxon>
        <taxon>Dothideomycetes</taxon>
        <taxon>Pleosporomycetidae</taxon>
        <taxon>Pleosporales</taxon>
        <taxon>Pleosporineae</taxon>
        <taxon>Didymellaceae</taxon>
        <taxon>Ascochyta</taxon>
    </lineage>
</organism>
<dbReference type="InterPro" id="IPR029063">
    <property type="entry name" value="SAM-dependent_MTases_sf"/>
</dbReference>
<evidence type="ECO:0000313" key="2">
    <source>
        <dbReference type="EMBL" id="KZM24419.1"/>
    </source>
</evidence>
<feature type="compositionally biased region" description="Polar residues" evidence="1">
    <location>
        <begin position="162"/>
        <end position="177"/>
    </location>
</feature>
<feature type="compositionally biased region" description="Polar residues" evidence="1">
    <location>
        <begin position="199"/>
        <end position="208"/>
    </location>
</feature>
<evidence type="ECO:0000256" key="1">
    <source>
        <dbReference type="SAM" id="MobiDB-lite"/>
    </source>
</evidence>
<dbReference type="EMBL" id="JYNV01000158">
    <property type="protein sequence ID" value="KZM24419.1"/>
    <property type="molecule type" value="Genomic_DNA"/>
</dbReference>
<evidence type="ECO:0000313" key="3">
    <source>
        <dbReference type="Proteomes" id="UP000076837"/>
    </source>
</evidence>
<keyword evidence="3" id="KW-1185">Reference proteome</keyword>
<feature type="compositionally biased region" description="Polar residues" evidence="1">
    <location>
        <begin position="73"/>
        <end position="83"/>
    </location>
</feature>
<gene>
    <name evidence="2" type="ORF">ST47_g4441</name>
</gene>
<protein>
    <recommendedName>
        <fullName evidence="4">Methyltransferase</fullName>
    </recommendedName>
</protein>
<reference evidence="2 3" key="1">
    <citation type="journal article" date="2016" name="Sci. Rep.">
        <title>Draft genome sequencing and secretome analysis of fungal phytopathogen Ascochyta rabiei provides insight into the necrotrophic effector repertoire.</title>
        <authorList>
            <person name="Verma S."/>
            <person name="Gazara R.K."/>
            <person name="Nizam S."/>
            <person name="Parween S."/>
            <person name="Chattopadhyay D."/>
            <person name="Verma P.K."/>
        </authorList>
    </citation>
    <scope>NUCLEOTIDE SEQUENCE [LARGE SCALE GENOMIC DNA]</scope>
    <source>
        <strain evidence="2 3">ArDII</strain>
    </source>
</reference>
<feature type="region of interest" description="Disordered" evidence="1">
    <location>
        <begin position="162"/>
        <end position="224"/>
    </location>
</feature>
<evidence type="ECO:0008006" key="4">
    <source>
        <dbReference type="Google" id="ProtNLM"/>
    </source>
</evidence>
<proteinExistence type="predicted"/>
<dbReference type="SUPFAM" id="SSF53335">
    <property type="entry name" value="S-adenosyl-L-methionine-dependent methyltransferases"/>
    <property type="match status" value="1"/>
</dbReference>
<dbReference type="AlphaFoldDB" id="A0A163FKE1"/>
<feature type="compositionally biased region" description="Low complexity" evidence="1">
    <location>
        <begin position="27"/>
        <end position="44"/>
    </location>
</feature>
<sequence>MFAADLSWQKAESVGEHKERKARERSSGTPSVRTSVTSTSSSSTDRQKWWTSGLKKVKAKASSSSSFKARPVTSPNSSSQQRSDAPPLRPVHEMVTRDIPNWELELPYQIKDPAPQPAYSFSKSLSPRLPSGGTMDLLECDVPELEGDMSSRYTHSIVSVSSHDQHWEVNTPQTEATSGVDELHGYDPYTLASSDRRTSTGSPEQQDPATVPRADVLGREKRKTMVPKIETRMGQKPCAQGATTTSVVKPGGIDAKLLTCGPMAQWDSLSPMMVPRDLRKPSAPRSSKIATTQNHAFARTRFQRFIQRLESAGPQLVLDRLKEALQEPANQESEEDLLEQQLWLLTGFQLQSLGKARIVPKPQCDTGKVLELYGNLSEVYQSSAMHPNQTVHFLTTKPQRTLSLPSNVSYLTVREFGTVPLPYPEDYFSHIRASTLPSLVPSAKLPELFRECYKLLAPGGLLEIRIMDAAPVRRTAGPLMRMWIEDRLSVNLEKLFRCSKPCSLVPGWLAEAGFELSAENDQSLTLPCAFDQNSNDVNKELSTMIGQALWKDTWGTFVDDLPGEPKWWWEEDIIMQECLKRKTVLECRCLFAYKK</sequence>
<accession>A0A163FKE1</accession>
<feature type="region of interest" description="Disordered" evidence="1">
    <location>
        <begin position="1"/>
        <end position="91"/>
    </location>
</feature>
<feature type="compositionally biased region" description="Low complexity" evidence="1">
    <location>
        <begin position="60"/>
        <end position="69"/>
    </location>
</feature>
<name>A0A163FKE1_DIDRA</name>
<feature type="compositionally biased region" description="Basic and acidic residues" evidence="1">
    <location>
        <begin position="13"/>
        <end position="26"/>
    </location>
</feature>
<dbReference type="Gene3D" id="3.40.50.150">
    <property type="entry name" value="Vaccinia Virus protein VP39"/>
    <property type="match status" value="1"/>
</dbReference>
<dbReference type="Proteomes" id="UP000076837">
    <property type="component" value="Unassembled WGS sequence"/>
</dbReference>